<feature type="region of interest" description="Disordered" evidence="1">
    <location>
        <begin position="135"/>
        <end position="163"/>
    </location>
</feature>
<reference evidence="2 3" key="1">
    <citation type="submission" date="2018-05" db="EMBL/GenBank/DDBJ databases">
        <title>Complete Genome Sequence of Deinococcus sp. strain 17bor-2.</title>
        <authorList>
            <person name="Srinivasan S."/>
        </authorList>
    </citation>
    <scope>NUCLEOTIDE SEQUENCE [LARGE SCALE GENOMIC DNA]</scope>
    <source>
        <strain evidence="2 3">17bor-2</strain>
    </source>
</reference>
<evidence type="ECO:0000256" key="1">
    <source>
        <dbReference type="SAM" id="MobiDB-lite"/>
    </source>
</evidence>
<gene>
    <name evidence="2" type="ORF">DKM44_02185</name>
</gene>
<dbReference type="KEGG" id="dez:DKM44_02185"/>
<keyword evidence="3" id="KW-1185">Reference proteome</keyword>
<dbReference type="AlphaFoldDB" id="A0A2Z3JJT4"/>
<dbReference type="RefSeq" id="WP_109825027.1">
    <property type="nucleotide sequence ID" value="NZ_CP029494.1"/>
</dbReference>
<sequence length="335" mass="36452">MSWQATEAVMQTSRATGSARLVLMVMATFADEQAEAWPSAETVAERAALSERQTRTVLAGLVKAGELIITRPGGGRQTTTKYLLPHLAWLETLQSGADTLRSTAPIKPANRGQFGQERVQSGVNTLQSGAERVQFQADTLRPTAPEPRTTNRTIEPPLKEARESAAPIPAEGFEVIEVPEEQAADAATAQQPDASPGNLQSAPERKPKKATSKPHVPPAAALALPDLPADLAALPGLPQAWAEWLQYRRERRLATAPSTATGMFNRLRRFAAEGDDPVEVIRNSIENGYQGLFRVEKPRNLKFTPRPKTTEQANRQAADRAREIYAALEGTHAVF</sequence>
<protein>
    <recommendedName>
        <fullName evidence="4">Helix-turn-helix domain-containing protein</fullName>
    </recommendedName>
</protein>
<evidence type="ECO:0000313" key="2">
    <source>
        <dbReference type="EMBL" id="AWN22188.1"/>
    </source>
</evidence>
<dbReference type="Gene3D" id="1.10.10.10">
    <property type="entry name" value="Winged helix-like DNA-binding domain superfamily/Winged helix DNA-binding domain"/>
    <property type="match status" value="1"/>
</dbReference>
<dbReference type="EMBL" id="CP029494">
    <property type="protein sequence ID" value="AWN22188.1"/>
    <property type="molecule type" value="Genomic_DNA"/>
</dbReference>
<feature type="compositionally biased region" description="Low complexity" evidence="1">
    <location>
        <begin position="184"/>
        <end position="194"/>
    </location>
</feature>
<name>A0A2Z3JJT4_9DEIO</name>
<dbReference type="InterPro" id="IPR036388">
    <property type="entry name" value="WH-like_DNA-bd_sf"/>
</dbReference>
<organism evidence="2 3">
    <name type="scientific">Deinococcus irradiatisoli</name>
    <dbReference type="NCBI Taxonomy" id="2202254"/>
    <lineage>
        <taxon>Bacteria</taxon>
        <taxon>Thermotogati</taxon>
        <taxon>Deinococcota</taxon>
        <taxon>Deinococci</taxon>
        <taxon>Deinococcales</taxon>
        <taxon>Deinococcaceae</taxon>
        <taxon>Deinococcus</taxon>
    </lineage>
</organism>
<proteinExistence type="predicted"/>
<dbReference type="OrthoDB" id="70455at2"/>
<evidence type="ECO:0000313" key="3">
    <source>
        <dbReference type="Proteomes" id="UP000245368"/>
    </source>
</evidence>
<dbReference type="Proteomes" id="UP000245368">
    <property type="component" value="Chromosome"/>
</dbReference>
<accession>A0A2Z3JJT4</accession>
<evidence type="ECO:0008006" key="4">
    <source>
        <dbReference type="Google" id="ProtNLM"/>
    </source>
</evidence>
<feature type="region of interest" description="Disordered" evidence="1">
    <location>
        <begin position="183"/>
        <end position="220"/>
    </location>
</feature>
<dbReference type="Pfam" id="PF13730">
    <property type="entry name" value="HTH_36"/>
    <property type="match status" value="1"/>
</dbReference>